<dbReference type="EMBL" id="FNVT01000004">
    <property type="protein sequence ID" value="SEG79918.1"/>
    <property type="molecule type" value="Genomic_DNA"/>
</dbReference>
<organism evidence="1 2">
    <name type="scientific">Nonomuraea solani</name>
    <dbReference type="NCBI Taxonomy" id="1144553"/>
    <lineage>
        <taxon>Bacteria</taxon>
        <taxon>Bacillati</taxon>
        <taxon>Actinomycetota</taxon>
        <taxon>Actinomycetes</taxon>
        <taxon>Streptosporangiales</taxon>
        <taxon>Streptosporangiaceae</taxon>
        <taxon>Nonomuraea</taxon>
    </lineage>
</organism>
<proteinExistence type="predicted"/>
<reference evidence="1 2" key="1">
    <citation type="submission" date="2016-10" db="EMBL/GenBank/DDBJ databases">
        <authorList>
            <person name="de Groot N.N."/>
        </authorList>
    </citation>
    <scope>NUCLEOTIDE SEQUENCE [LARGE SCALE GENOMIC DNA]</scope>
    <source>
        <strain evidence="1 2">CGMCC 4.7037</strain>
    </source>
</reference>
<name>A0A1H6D4M6_9ACTN</name>
<evidence type="ECO:0000313" key="2">
    <source>
        <dbReference type="Proteomes" id="UP000236732"/>
    </source>
</evidence>
<dbReference type="AlphaFoldDB" id="A0A1H6D4M6"/>
<sequence length="125" mass="13030">MDASVISALAVVVSAIIGGAAGEAGKGAWTSLTTLVRRRFGSDAQAVATLEQFNTHSPEEITKVLVGHANADSEFEVALTEWTNDTIRLIRHTHDVSNSIGGEARISGPVIQAGDVQGSINFGKS</sequence>
<protein>
    <submittedName>
        <fullName evidence="1">Uncharacterized protein</fullName>
    </submittedName>
</protein>
<dbReference type="Proteomes" id="UP000236732">
    <property type="component" value="Unassembled WGS sequence"/>
</dbReference>
<dbReference type="OrthoDB" id="4239816at2"/>
<keyword evidence="2" id="KW-1185">Reference proteome</keyword>
<evidence type="ECO:0000313" key="1">
    <source>
        <dbReference type="EMBL" id="SEG79918.1"/>
    </source>
</evidence>
<accession>A0A1H6D4M6</accession>
<gene>
    <name evidence="1" type="ORF">SAMN05444920_104769</name>
</gene>
<dbReference type="RefSeq" id="WP_103957236.1">
    <property type="nucleotide sequence ID" value="NZ_FNVT01000004.1"/>
</dbReference>